<reference evidence="1 2" key="1">
    <citation type="journal article" date="2022" name="Allergy">
        <title>Genome assembly and annotation of Periplaneta americana reveal a comprehensive cockroach allergen profile.</title>
        <authorList>
            <person name="Wang L."/>
            <person name="Xiong Q."/>
            <person name="Saelim N."/>
            <person name="Wang L."/>
            <person name="Nong W."/>
            <person name="Wan A.T."/>
            <person name="Shi M."/>
            <person name="Liu X."/>
            <person name="Cao Q."/>
            <person name="Hui J.H.L."/>
            <person name="Sookrung N."/>
            <person name="Leung T.F."/>
            <person name="Tungtrongchitr A."/>
            <person name="Tsui S.K.W."/>
        </authorList>
    </citation>
    <scope>NUCLEOTIDE SEQUENCE [LARGE SCALE GENOMIC DNA]</scope>
    <source>
        <strain evidence="1">PWHHKU_190912</strain>
    </source>
</reference>
<evidence type="ECO:0000313" key="1">
    <source>
        <dbReference type="EMBL" id="KAJ4438066.1"/>
    </source>
</evidence>
<accession>A0ABQ8SWB5</accession>
<evidence type="ECO:0000313" key="2">
    <source>
        <dbReference type="Proteomes" id="UP001148838"/>
    </source>
</evidence>
<keyword evidence="2" id="KW-1185">Reference proteome</keyword>
<sequence>MASLCEGDNESPGSLKANAYLQTCYRYLSTDKFISGIVPGPSQWFFHFGEKIVIAWIISEVLDSSSGVTPCIGMKNDGILYHQVSSFSPEDWTKVVLQEPAVVVRVCRLLWRYSVVQYYPINVIRHNEQHFV</sequence>
<comment type="caution">
    <text evidence="1">The sequence shown here is derived from an EMBL/GenBank/DDBJ whole genome shotgun (WGS) entry which is preliminary data.</text>
</comment>
<organism evidence="1 2">
    <name type="scientific">Periplaneta americana</name>
    <name type="common">American cockroach</name>
    <name type="synonym">Blatta americana</name>
    <dbReference type="NCBI Taxonomy" id="6978"/>
    <lineage>
        <taxon>Eukaryota</taxon>
        <taxon>Metazoa</taxon>
        <taxon>Ecdysozoa</taxon>
        <taxon>Arthropoda</taxon>
        <taxon>Hexapoda</taxon>
        <taxon>Insecta</taxon>
        <taxon>Pterygota</taxon>
        <taxon>Neoptera</taxon>
        <taxon>Polyneoptera</taxon>
        <taxon>Dictyoptera</taxon>
        <taxon>Blattodea</taxon>
        <taxon>Blattoidea</taxon>
        <taxon>Blattidae</taxon>
        <taxon>Blattinae</taxon>
        <taxon>Periplaneta</taxon>
    </lineage>
</organism>
<proteinExistence type="predicted"/>
<dbReference type="EMBL" id="JAJSOF020000019">
    <property type="protein sequence ID" value="KAJ4438066.1"/>
    <property type="molecule type" value="Genomic_DNA"/>
</dbReference>
<name>A0ABQ8SWB5_PERAM</name>
<gene>
    <name evidence="1" type="ORF">ANN_14005</name>
</gene>
<dbReference type="Proteomes" id="UP001148838">
    <property type="component" value="Unassembled WGS sequence"/>
</dbReference>
<protein>
    <submittedName>
        <fullName evidence="1">Uncharacterized protein</fullName>
    </submittedName>
</protein>